<accession>A0A9W7L555</accession>
<evidence type="ECO:0000313" key="3">
    <source>
        <dbReference type="Proteomes" id="UP001165082"/>
    </source>
</evidence>
<dbReference type="AlphaFoldDB" id="A0A9W7L555"/>
<feature type="region of interest" description="Disordered" evidence="1">
    <location>
        <begin position="1"/>
        <end position="25"/>
    </location>
</feature>
<reference evidence="2" key="1">
    <citation type="submission" date="2022-07" db="EMBL/GenBank/DDBJ databases">
        <title>Genome analysis of Parmales, a sister group of diatoms, reveals the evolutionary specialization of diatoms from phago-mixotrophs to photoautotrophs.</title>
        <authorList>
            <person name="Ban H."/>
            <person name="Sato S."/>
            <person name="Yoshikawa S."/>
            <person name="Kazumasa Y."/>
            <person name="Nakamura Y."/>
            <person name="Ichinomiya M."/>
            <person name="Saitoh K."/>
            <person name="Sato N."/>
            <person name="Blanc-Mathieu R."/>
            <person name="Endo H."/>
            <person name="Kuwata A."/>
            <person name="Ogata H."/>
        </authorList>
    </citation>
    <scope>NUCLEOTIDE SEQUENCE</scope>
</reference>
<sequence>MTSVPDIPTNDPIRTPSSSPSVNPNVGVAIATTGSVSNKADRLSASTGLDRFLAPRRSARVKTAVKGEAAIVQSADCQATEEGYVRVGAP</sequence>
<gene>
    <name evidence="2" type="ORF">TrRE_jg11964</name>
</gene>
<feature type="compositionally biased region" description="Low complexity" evidence="1">
    <location>
        <begin position="16"/>
        <end position="25"/>
    </location>
</feature>
<evidence type="ECO:0000256" key="1">
    <source>
        <dbReference type="SAM" id="MobiDB-lite"/>
    </source>
</evidence>
<proteinExistence type="predicted"/>
<comment type="caution">
    <text evidence="2">The sequence shown here is derived from an EMBL/GenBank/DDBJ whole genome shotgun (WGS) entry which is preliminary data.</text>
</comment>
<evidence type="ECO:0000313" key="2">
    <source>
        <dbReference type="EMBL" id="GMI30762.1"/>
    </source>
</evidence>
<organism evidence="2 3">
    <name type="scientific">Triparma retinervis</name>
    <dbReference type="NCBI Taxonomy" id="2557542"/>
    <lineage>
        <taxon>Eukaryota</taxon>
        <taxon>Sar</taxon>
        <taxon>Stramenopiles</taxon>
        <taxon>Ochrophyta</taxon>
        <taxon>Bolidophyceae</taxon>
        <taxon>Parmales</taxon>
        <taxon>Triparmaceae</taxon>
        <taxon>Triparma</taxon>
    </lineage>
</organism>
<protein>
    <submittedName>
        <fullName evidence="2">Uncharacterized protein</fullName>
    </submittedName>
</protein>
<dbReference type="EMBL" id="BRXZ01007646">
    <property type="protein sequence ID" value="GMI30762.1"/>
    <property type="molecule type" value="Genomic_DNA"/>
</dbReference>
<keyword evidence="3" id="KW-1185">Reference proteome</keyword>
<dbReference type="Proteomes" id="UP001165082">
    <property type="component" value="Unassembled WGS sequence"/>
</dbReference>
<name>A0A9W7L555_9STRA</name>